<proteinExistence type="predicted"/>
<keyword evidence="2" id="KW-1133">Transmembrane helix</keyword>
<feature type="region of interest" description="Disordered" evidence="1">
    <location>
        <begin position="1"/>
        <end position="111"/>
    </location>
</feature>
<name>A0A481Z7N1_9VIRU</name>
<keyword evidence="2" id="KW-0812">Transmembrane</keyword>
<reference evidence="3" key="1">
    <citation type="journal article" date="2019" name="MBio">
        <title>Virus Genomes from Deep Sea Sediments Expand the Ocean Megavirome and Support Independent Origins of Viral Gigantism.</title>
        <authorList>
            <person name="Backstrom D."/>
            <person name="Yutin N."/>
            <person name="Jorgensen S.L."/>
            <person name="Dharamshi J."/>
            <person name="Homa F."/>
            <person name="Zaremba-Niedwiedzka K."/>
            <person name="Spang A."/>
            <person name="Wolf Y.I."/>
            <person name="Koonin E.V."/>
            <person name="Ettema T.J."/>
        </authorList>
    </citation>
    <scope>NUCLEOTIDE SEQUENCE</scope>
</reference>
<protein>
    <submittedName>
        <fullName evidence="3">Uncharacterized protein</fullName>
    </submittedName>
</protein>
<evidence type="ECO:0000256" key="1">
    <source>
        <dbReference type="SAM" id="MobiDB-lite"/>
    </source>
</evidence>
<accession>A0A481Z7N1</accession>
<dbReference type="Pfam" id="PF19071">
    <property type="entry name" value="DUF5767"/>
    <property type="match status" value="1"/>
</dbReference>
<sequence length="351" mass="39956">MEQEPEEVLVQVSIEDPTEEPIMVEETPEEHPIEPVVEETPEEHPIEPVVEETPEAPTEPVVEETLEAPTEPVVEETPTEAPTEPVVEETPTEAPTEKRKKKRKRKRKPRIKTYKSSVPPYLGPVLYVPETPDYDSMSLQEQIQWREDFRIKFGLLRRNFGDFGIPDLDPDESLEMIHTRYDRYIRNIHISNAADSYRSYLILYFLFLELVATQALGLPANGFTMAQLTSMSRYEYLLIQLGEKWYVPGGSDWPVEYRILFLSLFNMVIFIAIKWLGKIVGDRAAETLINTLIGGVVNNSEPNPDAPHEDNGFDLGSLIGAFTNMLGNNGSAAVPVAEEDGRRRRGPQYRE</sequence>
<dbReference type="InterPro" id="IPR043910">
    <property type="entry name" value="DUF5767"/>
</dbReference>
<evidence type="ECO:0000313" key="3">
    <source>
        <dbReference type="EMBL" id="QBK91903.1"/>
    </source>
</evidence>
<feature type="compositionally biased region" description="Basic residues" evidence="1">
    <location>
        <begin position="98"/>
        <end position="111"/>
    </location>
</feature>
<keyword evidence="2" id="KW-0472">Membrane</keyword>
<feature type="transmembrane region" description="Helical" evidence="2">
    <location>
        <begin position="257"/>
        <end position="276"/>
    </location>
</feature>
<feature type="compositionally biased region" description="Acidic residues" evidence="1">
    <location>
        <begin position="16"/>
        <end position="28"/>
    </location>
</feature>
<feature type="transmembrane region" description="Helical" evidence="2">
    <location>
        <begin position="201"/>
        <end position="220"/>
    </location>
</feature>
<gene>
    <name evidence="3" type="ORF">LCPAC304_02440</name>
</gene>
<evidence type="ECO:0000256" key="2">
    <source>
        <dbReference type="SAM" id="Phobius"/>
    </source>
</evidence>
<organism evidence="3">
    <name type="scientific">Pithovirus LCPAC304</name>
    <dbReference type="NCBI Taxonomy" id="2506594"/>
    <lineage>
        <taxon>Viruses</taxon>
        <taxon>Pithoviruses</taxon>
    </lineage>
</organism>
<dbReference type="EMBL" id="MK500566">
    <property type="protein sequence ID" value="QBK91903.1"/>
    <property type="molecule type" value="Genomic_DNA"/>
</dbReference>